<evidence type="ECO:0000256" key="2">
    <source>
        <dbReference type="ARBA" id="ARBA00022670"/>
    </source>
</evidence>
<dbReference type="GO" id="GO:0008234">
    <property type="term" value="F:cysteine-type peptidase activity"/>
    <property type="evidence" value="ECO:0007669"/>
    <property type="project" value="UniProtKB-KW"/>
</dbReference>
<organism evidence="6 7">
    <name type="scientific">Coprobacter secundus subsp. similis</name>
    <dbReference type="NCBI Taxonomy" id="2751153"/>
    <lineage>
        <taxon>Bacteria</taxon>
        <taxon>Pseudomonadati</taxon>
        <taxon>Bacteroidota</taxon>
        <taxon>Bacteroidia</taxon>
        <taxon>Bacteroidales</taxon>
        <taxon>Barnesiellaceae</taxon>
        <taxon>Coprobacter</taxon>
    </lineage>
</organism>
<evidence type="ECO:0000313" key="7">
    <source>
        <dbReference type="Proteomes" id="UP000594042"/>
    </source>
</evidence>
<dbReference type="RefSeq" id="WP_021931337.1">
    <property type="nucleotide sequence ID" value="NZ_AP023322.1"/>
</dbReference>
<evidence type="ECO:0000256" key="3">
    <source>
        <dbReference type="ARBA" id="ARBA00022801"/>
    </source>
</evidence>
<dbReference type="GO" id="GO:0006508">
    <property type="term" value="P:proteolysis"/>
    <property type="evidence" value="ECO:0007669"/>
    <property type="project" value="UniProtKB-KW"/>
</dbReference>
<dbReference type="InterPro" id="IPR038765">
    <property type="entry name" value="Papain-like_cys_pep_sf"/>
</dbReference>
<dbReference type="EMBL" id="AP023322">
    <property type="protein sequence ID" value="BCI62678.1"/>
    <property type="molecule type" value="Genomic_DNA"/>
</dbReference>
<dbReference type="Pfam" id="PF00877">
    <property type="entry name" value="NLPC_P60"/>
    <property type="match status" value="1"/>
</dbReference>
<dbReference type="InterPro" id="IPR041382">
    <property type="entry name" value="SH3_16"/>
</dbReference>
<keyword evidence="2" id="KW-0645">Protease</keyword>
<feature type="domain" description="NlpC/P60" evidence="5">
    <location>
        <begin position="132"/>
        <end position="260"/>
    </location>
</feature>
<dbReference type="AlphaFoldDB" id="A0A7G1HWW5"/>
<dbReference type="SUPFAM" id="SSF54001">
    <property type="entry name" value="Cysteine proteinases"/>
    <property type="match status" value="1"/>
</dbReference>
<keyword evidence="4" id="KW-0788">Thiol protease</keyword>
<dbReference type="PANTHER" id="PTHR47053">
    <property type="entry name" value="MUREIN DD-ENDOPEPTIDASE MEPH-RELATED"/>
    <property type="match status" value="1"/>
</dbReference>
<evidence type="ECO:0000256" key="4">
    <source>
        <dbReference type="ARBA" id="ARBA00022807"/>
    </source>
</evidence>
<protein>
    <submittedName>
        <fullName evidence="6">Hydrolase Nlp/P60</fullName>
    </submittedName>
</protein>
<dbReference type="Gene3D" id="2.30.30.40">
    <property type="entry name" value="SH3 Domains"/>
    <property type="match status" value="1"/>
</dbReference>
<dbReference type="Pfam" id="PF18348">
    <property type="entry name" value="SH3_16"/>
    <property type="match status" value="1"/>
</dbReference>
<dbReference type="PROSITE" id="PS51935">
    <property type="entry name" value="NLPC_P60"/>
    <property type="match status" value="1"/>
</dbReference>
<dbReference type="Gene3D" id="3.90.1720.10">
    <property type="entry name" value="endopeptidase domain like (from Nostoc punctiforme)"/>
    <property type="match status" value="1"/>
</dbReference>
<accession>A0A7G1HWW5</accession>
<reference evidence="7" key="1">
    <citation type="submission" date="2020-07" db="EMBL/GenBank/DDBJ databases">
        <title>Complete genome sequencing of Coprobacter sp. strain 2CBH44.</title>
        <authorList>
            <person name="Sakamoto M."/>
            <person name="Murakami T."/>
            <person name="Mori H."/>
        </authorList>
    </citation>
    <scope>NUCLEOTIDE SEQUENCE [LARGE SCALE GENOMIC DNA]</scope>
    <source>
        <strain evidence="7">2CBH44</strain>
    </source>
</reference>
<dbReference type="PANTHER" id="PTHR47053:SF1">
    <property type="entry name" value="MUREIN DD-ENDOPEPTIDASE MEPH-RELATED"/>
    <property type="match status" value="1"/>
</dbReference>
<keyword evidence="3 6" id="KW-0378">Hydrolase</keyword>
<dbReference type="InterPro" id="IPR000064">
    <property type="entry name" value="NLP_P60_dom"/>
</dbReference>
<proteinExistence type="inferred from homology"/>
<dbReference type="Proteomes" id="UP000594042">
    <property type="component" value="Chromosome"/>
</dbReference>
<evidence type="ECO:0000256" key="1">
    <source>
        <dbReference type="ARBA" id="ARBA00007074"/>
    </source>
</evidence>
<dbReference type="InterPro" id="IPR051202">
    <property type="entry name" value="Peptidase_C40"/>
</dbReference>
<comment type="similarity">
    <text evidence="1">Belongs to the peptidase C40 family.</text>
</comment>
<dbReference type="KEGG" id="copr:Cop2CBH44_10310"/>
<evidence type="ECO:0000259" key="5">
    <source>
        <dbReference type="PROSITE" id="PS51935"/>
    </source>
</evidence>
<gene>
    <name evidence="6" type="ORF">Cop2CBH44_10310</name>
</gene>
<keyword evidence="7" id="KW-1185">Reference proteome</keyword>
<sequence length="261" mass="29552">MQRAIVKYPVIPMRKERSETSEMVNQLIYGEAFTVLQDEGRWYYIESSIDGYKGWVDWKMASLVDEKIWQSIQESYFIVSSPFAEIYDNITNSTVILSSGSRLPFYDDTLQTFSLGPLSGRLISGSVIDPQWRGAGALINDARKWLNAPYLWGGRHILGTDCSGFIQTVFAIQGIRLPRDAREQALCGRRLGQHEISAPGDLAFFSNSEGKVIHVGIILTPNTIIHASGSVRIDTIDNQGIFRKDMNRYTHMLHSRCRLIE</sequence>
<evidence type="ECO:0000313" key="6">
    <source>
        <dbReference type="EMBL" id="BCI62678.1"/>
    </source>
</evidence>
<name>A0A7G1HWW5_9BACT</name>